<evidence type="ECO:0000256" key="1">
    <source>
        <dbReference type="NCBIfam" id="TIGR01796"/>
    </source>
</evidence>
<dbReference type="InterPro" id="IPR035959">
    <property type="entry name" value="RutC-like_sf"/>
</dbReference>
<organism evidence="4 5">
    <name type="scientific">Mesobacillus campisalis</name>
    <dbReference type="NCBI Taxonomy" id="1408103"/>
    <lineage>
        <taxon>Bacteria</taxon>
        <taxon>Bacillati</taxon>
        <taxon>Bacillota</taxon>
        <taxon>Bacilli</taxon>
        <taxon>Bacillales</taxon>
        <taxon>Bacillaceae</taxon>
        <taxon>Mesobacillus</taxon>
    </lineage>
</organism>
<evidence type="ECO:0000256" key="3">
    <source>
        <dbReference type="PROSITE-ProRule" id="PRU00514"/>
    </source>
</evidence>
<dbReference type="Gene3D" id="3.30.1330.40">
    <property type="entry name" value="RutC-like"/>
    <property type="match status" value="1"/>
</dbReference>
<dbReference type="Pfam" id="PF07736">
    <property type="entry name" value="CM_1"/>
    <property type="match status" value="1"/>
</dbReference>
<reference evidence="4 5" key="1">
    <citation type="submission" date="2015-04" db="EMBL/GenBank/DDBJ databases">
        <title>Taxonomic description and genome sequence of Bacillus campisalis sp. nov., a novel member of the genus Bacillus isolated from solar saltern.</title>
        <authorList>
            <person name="Mathan Kumar R."/>
            <person name="Kaur G."/>
            <person name="Kumar A."/>
            <person name="Singh N.K."/>
            <person name="Kaur N."/>
            <person name="Kumar N."/>
            <person name="Mayilraj S."/>
        </authorList>
    </citation>
    <scope>NUCLEOTIDE SEQUENCE [LARGE SCALE GENOMIC DNA]</scope>
    <source>
        <strain evidence="4 5">SA2-6</strain>
    </source>
</reference>
<dbReference type="PATRIC" id="fig|1408103.3.peg.2871"/>
<proteinExistence type="predicted"/>
<comment type="caution">
    <text evidence="4">The sequence shown here is derived from an EMBL/GenBank/DDBJ whole genome shotgun (WGS) entry which is preliminary data.</text>
</comment>
<dbReference type="NCBIfam" id="TIGR01796">
    <property type="entry name" value="CM_mono_aroH"/>
    <property type="match status" value="1"/>
</dbReference>
<dbReference type="EMBL" id="LAYY01000013">
    <property type="protein sequence ID" value="KKK37599.1"/>
    <property type="molecule type" value="Genomic_DNA"/>
</dbReference>
<keyword evidence="2 3" id="KW-0028">Amino-acid biosynthesis</keyword>
<dbReference type="GO" id="GO:0008652">
    <property type="term" value="P:amino acid biosynthetic process"/>
    <property type="evidence" value="ECO:0007669"/>
    <property type="project" value="UniProtKB-UniRule"/>
</dbReference>
<dbReference type="UniPathway" id="UPA00120">
    <property type="reaction ID" value="UER00203"/>
</dbReference>
<keyword evidence="2 3" id="KW-0057">Aromatic amino acid biosynthesis</keyword>
<dbReference type="Proteomes" id="UP000034166">
    <property type="component" value="Unassembled WGS sequence"/>
</dbReference>
<dbReference type="CDD" id="cd02185">
    <property type="entry name" value="AroH"/>
    <property type="match status" value="1"/>
</dbReference>
<feature type="binding site" evidence="2">
    <location>
        <position position="89"/>
    </location>
    <ligand>
        <name>prephenate</name>
        <dbReference type="ChEBI" id="CHEBI:29934"/>
    </ligand>
</feature>
<dbReference type="PANTHER" id="PTHR21164">
    <property type="entry name" value="CHORISMATE MUTASE"/>
    <property type="match status" value="1"/>
</dbReference>
<comment type="catalytic activity">
    <reaction evidence="3">
        <text>chorismate = prephenate</text>
        <dbReference type="Rhea" id="RHEA:13897"/>
        <dbReference type="ChEBI" id="CHEBI:29748"/>
        <dbReference type="ChEBI" id="CHEBI:29934"/>
        <dbReference type="EC" id="5.4.99.5"/>
    </reaction>
</comment>
<protein>
    <recommendedName>
        <fullName evidence="1 3">chorismate mutase</fullName>
        <ecNumber evidence="1 3">5.4.99.5</ecNumber>
    </recommendedName>
</protein>
<gene>
    <name evidence="4" type="ORF">WQ57_12745</name>
</gene>
<dbReference type="OrthoDB" id="9802232at2"/>
<keyword evidence="5" id="KW-1185">Reference proteome</keyword>
<accession>A0A0M2SSN6</accession>
<dbReference type="GO" id="GO:0009073">
    <property type="term" value="P:aromatic amino acid family biosynthetic process"/>
    <property type="evidence" value="ECO:0007669"/>
    <property type="project" value="UniProtKB-UniRule"/>
</dbReference>
<dbReference type="EC" id="5.4.99.5" evidence="1 3"/>
<name>A0A0M2SSN6_9BACI</name>
<evidence type="ECO:0000313" key="5">
    <source>
        <dbReference type="Proteomes" id="UP000034166"/>
    </source>
</evidence>
<evidence type="ECO:0000256" key="2">
    <source>
        <dbReference type="PIRSR" id="PIRSR005965-1"/>
    </source>
</evidence>
<dbReference type="PROSITE" id="PS51167">
    <property type="entry name" value="CHORISMATE_MUT_1"/>
    <property type="match status" value="1"/>
</dbReference>
<sequence>MIRGVRGAITVSGNTEEEIVAAAERLLREVINENSISPDSVASVLISVTQDINAAFPAKALRRIDGWVYVPVMCVQEIPVPGSLPMCIRAMFHVNTDARQDQIKHIYLEGAQVLRPDLLGK</sequence>
<dbReference type="AlphaFoldDB" id="A0A0M2SSN6"/>
<dbReference type="InterPro" id="IPR008243">
    <property type="entry name" value="Chorismate_mutase_AroH"/>
</dbReference>
<dbReference type="GO" id="GO:0046417">
    <property type="term" value="P:chorismate metabolic process"/>
    <property type="evidence" value="ECO:0007669"/>
    <property type="project" value="TreeGrafter"/>
</dbReference>
<dbReference type="SUPFAM" id="SSF55298">
    <property type="entry name" value="YjgF-like"/>
    <property type="match status" value="1"/>
</dbReference>
<feature type="binding site" evidence="2">
    <location>
        <position position="107"/>
    </location>
    <ligand>
        <name>prephenate</name>
        <dbReference type="ChEBI" id="CHEBI:29934"/>
    </ligand>
</feature>
<keyword evidence="3" id="KW-0413">Isomerase</keyword>
<dbReference type="RefSeq" id="WP_046524159.1">
    <property type="nucleotide sequence ID" value="NZ_LAYY01000013.1"/>
</dbReference>
<dbReference type="PIRSF" id="PIRSF005965">
    <property type="entry name" value="Chor_mut_AroH"/>
    <property type="match status" value="1"/>
</dbReference>
<dbReference type="GO" id="GO:0004106">
    <property type="term" value="F:chorismate mutase activity"/>
    <property type="evidence" value="ECO:0007669"/>
    <property type="project" value="UniProtKB-UniRule"/>
</dbReference>
<dbReference type="PANTHER" id="PTHR21164:SF0">
    <property type="entry name" value="CHORISMATE MUTASE AROH"/>
    <property type="match status" value="1"/>
</dbReference>
<feature type="binding site" evidence="2">
    <location>
        <position position="6"/>
    </location>
    <ligand>
        <name>prephenate</name>
        <dbReference type="ChEBI" id="CHEBI:29934"/>
    </ligand>
</feature>
<evidence type="ECO:0000313" key="4">
    <source>
        <dbReference type="EMBL" id="KKK37599.1"/>
    </source>
</evidence>